<feature type="compositionally biased region" description="Basic and acidic residues" evidence="3">
    <location>
        <begin position="193"/>
        <end position="203"/>
    </location>
</feature>
<gene>
    <name evidence="4" type="ORF">C3Y92_03495</name>
</gene>
<dbReference type="Pfam" id="PF04012">
    <property type="entry name" value="PspA_IM30"/>
    <property type="match status" value="1"/>
</dbReference>
<dbReference type="EMBL" id="CP026538">
    <property type="protein sequence ID" value="QAZ66355.1"/>
    <property type="molecule type" value="Genomic_DNA"/>
</dbReference>
<dbReference type="InterPro" id="IPR007157">
    <property type="entry name" value="PspA_VIPP1"/>
</dbReference>
<evidence type="ECO:0000313" key="5">
    <source>
        <dbReference type="Proteomes" id="UP000293296"/>
    </source>
</evidence>
<dbReference type="KEGG" id="dcb:C3Y92_03495"/>
<dbReference type="Proteomes" id="UP000293296">
    <property type="component" value="Chromosome"/>
</dbReference>
<evidence type="ECO:0000313" key="4">
    <source>
        <dbReference type="EMBL" id="QAZ66355.1"/>
    </source>
</evidence>
<organism evidence="4 5">
    <name type="scientific">Solidesulfovibrio carbinolicus</name>
    <dbReference type="NCBI Taxonomy" id="296842"/>
    <lineage>
        <taxon>Bacteria</taxon>
        <taxon>Pseudomonadati</taxon>
        <taxon>Thermodesulfobacteriota</taxon>
        <taxon>Desulfovibrionia</taxon>
        <taxon>Desulfovibrionales</taxon>
        <taxon>Desulfovibrionaceae</taxon>
        <taxon>Solidesulfovibrio</taxon>
    </lineage>
</organism>
<feature type="region of interest" description="Disordered" evidence="3">
    <location>
        <begin position="183"/>
        <end position="203"/>
    </location>
</feature>
<accession>A0A4P6HHU5</accession>
<sequence>MGIFSRFRDIIHSNINAMLDKAEEPEKLIRLMIQEMEETLVELKADCARTMAQAARIAREHDMLAAAAGRWGEKAELAVDKGREDMAREALLEKRDLEARANVVAGELAAVEGLIEACREDIATLEEKLASAKERQRTLLARHMRATGRKRMREDVSRADSSEALQRFEAFEARIDRLEAEAELSGTTASRRRPTEDQSLDARFDRLAADEDVERELAQIKSRRAQ</sequence>
<keyword evidence="5" id="KW-1185">Reference proteome</keyword>
<dbReference type="PANTHER" id="PTHR31088:SF6">
    <property type="entry name" value="PHAGE SHOCK PROTEIN A"/>
    <property type="match status" value="1"/>
</dbReference>
<protein>
    <submittedName>
        <fullName evidence="4">Phage shock protein A</fullName>
    </submittedName>
</protein>
<reference evidence="4 5" key="1">
    <citation type="submission" date="2018-02" db="EMBL/GenBank/DDBJ databases">
        <title>Genome sequence of Desulfovibrio carbinolicus DSM 3852.</title>
        <authorList>
            <person name="Wilbanks E."/>
            <person name="Skennerton C.T."/>
            <person name="Orphan V.J."/>
        </authorList>
    </citation>
    <scope>NUCLEOTIDE SEQUENCE [LARGE SCALE GENOMIC DNA]</scope>
    <source>
        <strain evidence="4 5">DSM 3852</strain>
    </source>
</reference>
<dbReference type="PANTHER" id="PTHR31088">
    <property type="entry name" value="MEMBRANE-ASSOCIATED PROTEIN VIPP1, CHLOROPLASTIC"/>
    <property type="match status" value="1"/>
</dbReference>
<feature type="coiled-coil region" evidence="2">
    <location>
        <begin position="108"/>
        <end position="181"/>
    </location>
</feature>
<dbReference type="GO" id="GO:0005829">
    <property type="term" value="C:cytosol"/>
    <property type="evidence" value="ECO:0007669"/>
    <property type="project" value="TreeGrafter"/>
</dbReference>
<evidence type="ECO:0000256" key="2">
    <source>
        <dbReference type="SAM" id="Coils"/>
    </source>
</evidence>
<dbReference type="GO" id="GO:0009271">
    <property type="term" value="P:phage shock"/>
    <property type="evidence" value="ECO:0007669"/>
    <property type="project" value="TreeGrafter"/>
</dbReference>
<dbReference type="RefSeq" id="WP_129349550.1">
    <property type="nucleotide sequence ID" value="NZ_CP026538.1"/>
</dbReference>
<dbReference type="AlphaFoldDB" id="A0A4P6HHU5"/>
<comment type="similarity">
    <text evidence="1">Belongs to the PspA/Vipp/IM30 family.</text>
</comment>
<evidence type="ECO:0000256" key="1">
    <source>
        <dbReference type="ARBA" id="ARBA00043985"/>
    </source>
</evidence>
<name>A0A4P6HHU5_9BACT</name>
<dbReference type="OrthoDB" id="9779630at2"/>
<evidence type="ECO:0000256" key="3">
    <source>
        <dbReference type="SAM" id="MobiDB-lite"/>
    </source>
</evidence>
<keyword evidence="2" id="KW-0175">Coiled coil</keyword>
<proteinExistence type="inferred from homology"/>